<sequence>MTKMMRTSSQKYHSPRLPLPTLWRAPANHRSLVWSLIRKNSQQSDSRELYPSRDKIKQHRRAAVFQDFRDVKPLSEDLEGASKRASSLFGFLPSHQHLQIFDLRSDEKTGAGLTALLPAPKNSLGLRNALGSGSGLGGRRTAMEVVSMGGEIQVPKPVTESGFSGPRTPTMIGVPAERERLTSFYNAGAQHQNLHSIEQSLLSAPQMGDLYATQEVSPSLYMQYDENNWHYNGGGQTFISQSSQAVPNIVKGSGATEEFEDPVAQVLRAERRRGKEDKRPPPSVIEVRQADLTGGSKLREDRLRTTGIAFGPSYQESNSAYLSSRIRAIETKLPEMATQVEKVLEAAIGRGIEQLHATVESTMARFLAQANAGVQGQTCGKTNIDTAAMATVPTIVVGADQQLHIGSDPIKLGVGNGSEVNATNGQEGLAHVSKSKKKTRLEPREGVKTRARTGMCRVPVAEEEFQLGDKVALVSSTKLDVIAIGVVTGIGGQQGVHHCTQVDTGWYRVQLAEIMEGFGNTPLLITNDNDDPPQLQLKDTMGSSLVWKGQFMHKVVSRKQV</sequence>
<dbReference type="InterPro" id="IPR018800">
    <property type="entry name" value="PRCC"/>
</dbReference>
<keyword evidence="2" id="KW-1185">Reference proteome</keyword>
<reference evidence="1" key="1">
    <citation type="submission" date="2024-03" db="EMBL/GenBank/DDBJ databases">
        <authorList>
            <consortium name="ELIXIR-Norway"/>
            <consortium name="Elixir Norway"/>
        </authorList>
    </citation>
    <scope>NUCLEOTIDE SEQUENCE</scope>
</reference>
<gene>
    <name evidence="1" type="ORF">CSSPJE1EN2_LOCUS25101</name>
</gene>
<dbReference type="EMBL" id="CAXHBF010000113">
    <property type="protein sequence ID" value="CAK9855169.1"/>
    <property type="molecule type" value="Genomic_DNA"/>
</dbReference>
<protein>
    <submittedName>
        <fullName evidence="1">Uncharacterized protein</fullName>
    </submittedName>
</protein>
<dbReference type="Proteomes" id="UP001497522">
    <property type="component" value="Unassembled WGS sequence"/>
</dbReference>
<dbReference type="PANTHER" id="PTHR13621">
    <property type="entry name" value="PROLINE-RICH PROTEIN PRCC"/>
    <property type="match status" value="1"/>
</dbReference>
<name>A0ABP0ZZ96_9BRYO</name>
<evidence type="ECO:0000313" key="2">
    <source>
        <dbReference type="Proteomes" id="UP001497522"/>
    </source>
</evidence>
<accession>A0ABP0ZZ96</accession>
<organism evidence="1 2">
    <name type="scientific">Sphagnum jensenii</name>
    <dbReference type="NCBI Taxonomy" id="128206"/>
    <lineage>
        <taxon>Eukaryota</taxon>
        <taxon>Viridiplantae</taxon>
        <taxon>Streptophyta</taxon>
        <taxon>Embryophyta</taxon>
        <taxon>Bryophyta</taxon>
        <taxon>Sphagnophytina</taxon>
        <taxon>Sphagnopsida</taxon>
        <taxon>Sphagnales</taxon>
        <taxon>Sphagnaceae</taxon>
        <taxon>Sphagnum</taxon>
    </lineage>
</organism>
<dbReference type="PANTHER" id="PTHR13621:SF2">
    <property type="entry name" value="PROLINE-RICH PROTEIN PRCC"/>
    <property type="match status" value="1"/>
</dbReference>
<comment type="caution">
    <text evidence="1">The sequence shown here is derived from an EMBL/GenBank/DDBJ whole genome shotgun (WGS) entry which is preliminary data.</text>
</comment>
<proteinExistence type="predicted"/>
<evidence type="ECO:0000313" key="1">
    <source>
        <dbReference type="EMBL" id="CAK9855169.1"/>
    </source>
</evidence>